<dbReference type="SUPFAM" id="SSF56784">
    <property type="entry name" value="HAD-like"/>
    <property type="match status" value="1"/>
</dbReference>
<accession>A0AAW0GFU0</accession>
<proteinExistence type="predicted"/>
<organism evidence="1 2">
    <name type="scientific">Cerrena zonata</name>
    <dbReference type="NCBI Taxonomy" id="2478898"/>
    <lineage>
        <taxon>Eukaryota</taxon>
        <taxon>Fungi</taxon>
        <taxon>Dikarya</taxon>
        <taxon>Basidiomycota</taxon>
        <taxon>Agaricomycotina</taxon>
        <taxon>Agaricomycetes</taxon>
        <taxon>Polyporales</taxon>
        <taxon>Cerrenaceae</taxon>
        <taxon>Cerrena</taxon>
    </lineage>
</organism>
<keyword evidence="2" id="KW-1185">Reference proteome</keyword>
<dbReference type="Gene3D" id="3.40.50.1000">
    <property type="entry name" value="HAD superfamily/HAD-like"/>
    <property type="match status" value="1"/>
</dbReference>
<gene>
    <name evidence="1" type="ORF">QCA50_005015</name>
</gene>
<dbReference type="InterPro" id="IPR023214">
    <property type="entry name" value="HAD_sf"/>
</dbReference>
<dbReference type="AlphaFoldDB" id="A0AAW0GFU0"/>
<evidence type="ECO:0000313" key="1">
    <source>
        <dbReference type="EMBL" id="KAK7691616.1"/>
    </source>
</evidence>
<protein>
    <submittedName>
        <fullName evidence="1">Uncharacterized protein</fullName>
    </submittedName>
</protein>
<dbReference type="Proteomes" id="UP001385951">
    <property type="component" value="Unassembled WGS sequence"/>
</dbReference>
<name>A0AAW0GFU0_9APHY</name>
<comment type="caution">
    <text evidence="1">The sequence shown here is derived from an EMBL/GenBank/DDBJ whole genome shotgun (WGS) entry which is preliminary data.</text>
</comment>
<sequence>MFTTFSNRSFTLRFWVRSNPFHSFDNALRTIQTSSQLLNIKLIVFSNGTSSMVSAALEASEISPMNPEAFLADNVRCNKPSPAIYEVLISHMNIEEVPPAASQNVWLISE</sequence>
<reference evidence="1 2" key="1">
    <citation type="submission" date="2022-09" db="EMBL/GenBank/DDBJ databases">
        <authorList>
            <person name="Palmer J.M."/>
        </authorList>
    </citation>
    <scope>NUCLEOTIDE SEQUENCE [LARGE SCALE GENOMIC DNA]</scope>
    <source>
        <strain evidence="1 2">DSM 7382</strain>
    </source>
</reference>
<dbReference type="InterPro" id="IPR036412">
    <property type="entry name" value="HAD-like_sf"/>
</dbReference>
<dbReference type="EMBL" id="JASBNA010000005">
    <property type="protein sequence ID" value="KAK7691616.1"/>
    <property type="molecule type" value="Genomic_DNA"/>
</dbReference>
<evidence type="ECO:0000313" key="2">
    <source>
        <dbReference type="Proteomes" id="UP001385951"/>
    </source>
</evidence>